<comment type="caution">
    <text evidence="3">The sequence shown here is derived from an EMBL/GenBank/DDBJ whole genome shotgun (WGS) entry which is preliminary data.</text>
</comment>
<feature type="compositionally biased region" description="Basic and acidic residues" evidence="2">
    <location>
        <begin position="1"/>
        <end position="18"/>
    </location>
</feature>
<dbReference type="EMBL" id="BQNB010020028">
    <property type="protein sequence ID" value="GJT91553.1"/>
    <property type="molecule type" value="Genomic_DNA"/>
</dbReference>
<keyword evidence="4" id="KW-1185">Reference proteome</keyword>
<protein>
    <submittedName>
        <fullName evidence="3">Uncharacterized protein</fullName>
    </submittedName>
</protein>
<evidence type="ECO:0000313" key="4">
    <source>
        <dbReference type="Proteomes" id="UP001151760"/>
    </source>
</evidence>
<gene>
    <name evidence="3" type="ORF">Tco_1080398</name>
</gene>
<evidence type="ECO:0000256" key="1">
    <source>
        <dbReference type="SAM" id="Coils"/>
    </source>
</evidence>
<reference evidence="3" key="1">
    <citation type="journal article" date="2022" name="Int. J. Mol. Sci.">
        <title>Draft Genome of Tanacetum Coccineum: Genomic Comparison of Closely Related Tanacetum-Family Plants.</title>
        <authorList>
            <person name="Yamashiro T."/>
            <person name="Shiraishi A."/>
            <person name="Nakayama K."/>
            <person name="Satake H."/>
        </authorList>
    </citation>
    <scope>NUCLEOTIDE SEQUENCE</scope>
</reference>
<dbReference type="Proteomes" id="UP001151760">
    <property type="component" value="Unassembled WGS sequence"/>
</dbReference>
<feature type="region of interest" description="Disordered" evidence="2">
    <location>
        <begin position="1"/>
        <end position="24"/>
    </location>
</feature>
<sequence length="229" mass="25638">MADHSQKWHDGTSRRNVEDNSSNNNGIVALIDKMDNLGRDMKKLKESIHAIQVGCQLCKGPHLDKDCHLKEGVKQIEEAKFGDYGRSSPFNNGRFHTGPLGYKNDSENTSLERLEAQIKHLTDELHSRASTSGQVKVEEVSIKPQLPLKEPNPGILTLACTIGNFNFYALADLGASGIRACSKKEASDDLLIMKAMLREFLVNYRYWTRNMGKRTQSVTFPDSLEDVMA</sequence>
<accession>A0ABQ5HWI9</accession>
<proteinExistence type="predicted"/>
<name>A0ABQ5HWI9_9ASTR</name>
<feature type="coiled-coil region" evidence="1">
    <location>
        <begin position="104"/>
        <end position="131"/>
    </location>
</feature>
<keyword evidence="1" id="KW-0175">Coiled coil</keyword>
<evidence type="ECO:0000256" key="2">
    <source>
        <dbReference type="SAM" id="MobiDB-lite"/>
    </source>
</evidence>
<organism evidence="3 4">
    <name type="scientific">Tanacetum coccineum</name>
    <dbReference type="NCBI Taxonomy" id="301880"/>
    <lineage>
        <taxon>Eukaryota</taxon>
        <taxon>Viridiplantae</taxon>
        <taxon>Streptophyta</taxon>
        <taxon>Embryophyta</taxon>
        <taxon>Tracheophyta</taxon>
        <taxon>Spermatophyta</taxon>
        <taxon>Magnoliopsida</taxon>
        <taxon>eudicotyledons</taxon>
        <taxon>Gunneridae</taxon>
        <taxon>Pentapetalae</taxon>
        <taxon>asterids</taxon>
        <taxon>campanulids</taxon>
        <taxon>Asterales</taxon>
        <taxon>Asteraceae</taxon>
        <taxon>Asteroideae</taxon>
        <taxon>Anthemideae</taxon>
        <taxon>Anthemidinae</taxon>
        <taxon>Tanacetum</taxon>
    </lineage>
</organism>
<evidence type="ECO:0000313" key="3">
    <source>
        <dbReference type="EMBL" id="GJT91553.1"/>
    </source>
</evidence>
<reference evidence="3" key="2">
    <citation type="submission" date="2022-01" db="EMBL/GenBank/DDBJ databases">
        <authorList>
            <person name="Yamashiro T."/>
            <person name="Shiraishi A."/>
            <person name="Satake H."/>
            <person name="Nakayama K."/>
        </authorList>
    </citation>
    <scope>NUCLEOTIDE SEQUENCE</scope>
</reference>